<dbReference type="Proteomes" id="UP000310108">
    <property type="component" value="Unassembled WGS sequence"/>
</dbReference>
<gene>
    <name evidence="2" type="ORF">CTA1_11141</name>
</gene>
<proteinExistence type="predicted"/>
<feature type="region of interest" description="Disordered" evidence="1">
    <location>
        <begin position="15"/>
        <end position="42"/>
    </location>
</feature>
<dbReference type="EMBL" id="PJEX01000030">
    <property type="protein sequence ID" value="TKW58121.1"/>
    <property type="molecule type" value="Genomic_DNA"/>
</dbReference>
<protein>
    <submittedName>
        <fullName evidence="2">Uncharacterized protein</fullName>
    </submittedName>
</protein>
<organism evidence="2 3">
    <name type="scientific">Colletotrichum tanaceti</name>
    <dbReference type="NCBI Taxonomy" id="1306861"/>
    <lineage>
        <taxon>Eukaryota</taxon>
        <taxon>Fungi</taxon>
        <taxon>Dikarya</taxon>
        <taxon>Ascomycota</taxon>
        <taxon>Pezizomycotina</taxon>
        <taxon>Sordariomycetes</taxon>
        <taxon>Hypocreomycetidae</taxon>
        <taxon>Glomerellales</taxon>
        <taxon>Glomerellaceae</taxon>
        <taxon>Colletotrichum</taxon>
        <taxon>Colletotrichum destructivum species complex</taxon>
    </lineage>
</organism>
<comment type="caution">
    <text evidence="2">The sequence shown here is derived from an EMBL/GenBank/DDBJ whole genome shotgun (WGS) entry which is preliminary data.</text>
</comment>
<evidence type="ECO:0000313" key="3">
    <source>
        <dbReference type="Proteomes" id="UP000310108"/>
    </source>
</evidence>
<reference evidence="2 3" key="1">
    <citation type="journal article" date="2019" name="PLoS ONE">
        <title>Comparative genome analysis indicates high evolutionary potential of pathogenicity genes in Colletotrichum tanaceti.</title>
        <authorList>
            <person name="Lelwala R.V."/>
            <person name="Korhonen P.K."/>
            <person name="Young N.D."/>
            <person name="Scott J.B."/>
            <person name="Ades P.A."/>
            <person name="Gasser R.B."/>
            <person name="Taylor P.W.J."/>
        </authorList>
    </citation>
    <scope>NUCLEOTIDE SEQUENCE [LARGE SCALE GENOMIC DNA]</scope>
    <source>
        <strain evidence="2">BRIP57314</strain>
    </source>
</reference>
<dbReference type="AlphaFoldDB" id="A0A4U6XQQ4"/>
<evidence type="ECO:0000313" key="2">
    <source>
        <dbReference type="EMBL" id="TKW58121.1"/>
    </source>
</evidence>
<name>A0A4U6XQQ4_9PEZI</name>
<evidence type="ECO:0000256" key="1">
    <source>
        <dbReference type="SAM" id="MobiDB-lite"/>
    </source>
</evidence>
<accession>A0A4U6XQQ4</accession>
<sequence>MLIVDIAQRQRREAVSLAKESQNRRDIPSPESLSRRKRHKTGHMPCAIKVMAPGTLVPVLLPPPSPLLFPLLPRLRPVSVVTGLGSFQNVQGRTTLFDGGETTSSQL</sequence>
<keyword evidence="3" id="KW-1185">Reference proteome</keyword>